<gene>
    <name evidence="2" type="ORF">CC1G_03486</name>
</gene>
<dbReference type="OrthoDB" id="3270804at2759"/>
<dbReference type="KEGG" id="cci:CC1G_03486"/>
<dbReference type="InterPro" id="IPR009027">
    <property type="entry name" value="Ribosomal_bL9/RNase_H1_N"/>
</dbReference>
<comment type="caution">
    <text evidence="2">The sequence shown here is derived from an EMBL/GenBank/DDBJ whole genome shotgun (WGS) entry which is preliminary data.</text>
</comment>
<dbReference type="RefSeq" id="XP_001832472.1">
    <property type="nucleotide sequence ID" value="XM_001832420.1"/>
</dbReference>
<sequence>MSTPYVGTILPHTGMDIDLTRVAPGRVVGRAPHPVDTGLEVITFHCEGCRSLVTVGLEHRSYYCVFKGKSVGIFTDAKTVNEQVEGVSGAFRLKYPSKEAAVEAFKNAMAEGKVEVLL</sequence>
<reference evidence="2 3" key="1">
    <citation type="journal article" date="2010" name="Proc. Natl. Acad. Sci. U.S.A.">
        <title>Insights into evolution of multicellular fungi from the assembled chromosomes of the mushroom Coprinopsis cinerea (Coprinus cinereus).</title>
        <authorList>
            <person name="Stajich J.E."/>
            <person name="Wilke S.K."/>
            <person name="Ahren D."/>
            <person name="Au C.H."/>
            <person name="Birren B.W."/>
            <person name="Borodovsky M."/>
            <person name="Burns C."/>
            <person name="Canback B."/>
            <person name="Casselton L.A."/>
            <person name="Cheng C.K."/>
            <person name="Deng J."/>
            <person name="Dietrich F.S."/>
            <person name="Fargo D.C."/>
            <person name="Farman M.L."/>
            <person name="Gathman A.C."/>
            <person name="Goldberg J."/>
            <person name="Guigo R."/>
            <person name="Hoegger P.J."/>
            <person name="Hooker J.B."/>
            <person name="Huggins A."/>
            <person name="James T.Y."/>
            <person name="Kamada T."/>
            <person name="Kilaru S."/>
            <person name="Kodira C."/>
            <person name="Kues U."/>
            <person name="Kupfer D."/>
            <person name="Kwan H.S."/>
            <person name="Lomsadze A."/>
            <person name="Li W."/>
            <person name="Lilly W.W."/>
            <person name="Ma L.J."/>
            <person name="Mackey A.J."/>
            <person name="Manning G."/>
            <person name="Martin F."/>
            <person name="Muraguchi H."/>
            <person name="Natvig D.O."/>
            <person name="Palmerini H."/>
            <person name="Ramesh M.A."/>
            <person name="Rehmeyer C.J."/>
            <person name="Roe B.A."/>
            <person name="Shenoy N."/>
            <person name="Stanke M."/>
            <person name="Ter-Hovhannisyan V."/>
            <person name="Tunlid A."/>
            <person name="Velagapudi R."/>
            <person name="Vision T.J."/>
            <person name="Zeng Q."/>
            <person name="Zolan M.E."/>
            <person name="Pukkila P.J."/>
        </authorList>
    </citation>
    <scope>NUCLEOTIDE SEQUENCE [LARGE SCALE GENOMIC DNA]</scope>
    <source>
        <strain evidence="3">Okayama-7 / 130 / ATCC MYA-4618 / FGSC 9003</strain>
    </source>
</reference>
<dbReference type="GeneID" id="6008959"/>
<evidence type="ECO:0000259" key="1">
    <source>
        <dbReference type="Pfam" id="PF01693"/>
    </source>
</evidence>
<protein>
    <recommendedName>
        <fullName evidence="1">Ribonuclease H1 N-terminal domain-containing protein</fullName>
    </recommendedName>
</protein>
<feature type="domain" description="Ribonuclease H1 N-terminal" evidence="1">
    <location>
        <begin position="62"/>
        <end position="103"/>
    </location>
</feature>
<keyword evidence="3" id="KW-1185">Reference proteome</keyword>
<dbReference type="InterPro" id="IPR011320">
    <property type="entry name" value="RNase_H1_N"/>
</dbReference>
<organism evidence="2 3">
    <name type="scientific">Coprinopsis cinerea (strain Okayama-7 / 130 / ATCC MYA-4618 / FGSC 9003)</name>
    <name type="common">Inky cap fungus</name>
    <name type="synonym">Hormographiella aspergillata</name>
    <dbReference type="NCBI Taxonomy" id="240176"/>
    <lineage>
        <taxon>Eukaryota</taxon>
        <taxon>Fungi</taxon>
        <taxon>Dikarya</taxon>
        <taxon>Basidiomycota</taxon>
        <taxon>Agaricomycotina</taxon>
        <taxon>Agaricomycetes</taxon>
        <taxon>Agaricomycetidae</taxon>
        <taxon>Agaricales</taxon>
        <taxon>Agaricineae</taxon>
        <taxon>Psathyrellaceae</taxon>
        <taxon>Coprinopsis</taxon>
    </lineage>
</organism>
<proteinExistence type="predicted"/>
<dbReference type="EMBL" id="AACS02000009">
    <property type="protein sequence ID" value="EAU89221.1"/>
    <property type="molecule type" value="Genomic_DNA"/>
</dbReference>
<dbReference type="AlphaFoldDB" id="A8NCC8"/>
<accession>A8NCC8</accession>
<dbReference type="Gene3D" id="3.40.970.10">
    <property type="entry name" value="Ribonuclease H1, N-terminal domain"/>
    <property type="match status" value="1"/>
</dbReference>
<name>A8NCC8_COPC7</name>
<dbReference type="VEuPathDB" id="FungiDB:CC1G_03486"/>
<evidence type="ECO:0000313" key="2">
    <source>
        <dbReference type="EMBL" id="EAU89221.1"/>
    </source>
</evidence>
<dbReference type="SUPFAM" id="SSF55658">
    <property type="entry name" value="L9 N-domain-like"/>
    <property type="match status" value="1"/>
</dbReference>
<dbReference type="InterPro" id="IPR037056">
    <property type="entry name" value="RNase_H1_N_sf"/>
</dbReference>
<dbReference type="InParanoid" id="A8NCC8"/>
<dbReference type="Pfam" id="PF01693">
    <property type="entry name" value="Cauli_VI"/>
    <property type="match status" value="1"/>
</dbReference>
<evidence type="ECO:0000313" key="3">
    <source>
        <dbReference type="Proteomes" id="UP000001861"/>
    </source>
</evidence>
<dbReference type="Proteomes" id="UP000001861">
    <property type="component" value="Unassembled WGS sequence"/>
</dbReference>